<evidence type="ECO:0000256" key="4">
    <source>
        <dbReference type="SAM" id="MobiDB-lite"/>
    </source>
</evidence>
<gene>
    <name evidence="5" type="ORF">GN244_ATG14150</name>
</gene>
<organism evidence="5 6">
    <name type="scientific">Phytophthora infestans</name>
    <name type="common">Potato late blight agent</name>
    <name type="synonym">Botrytis infestans</name>
    <dbReference type="NCBI Taxonomy" id="4787"/>
    <lineage>
        <taxon>Eukaryota</taxon>
        <taxon>Sar</taxon>
        <taxon>Stramenopiles</taxon>
        <taxon>Oomycota</taxon>
        <taxon>Peronosporomycetes</taxon>
        <taxon>Peronosporales</taxon>
        <taxon>Peronosporaceae</taxon>
        <taxon>Phytophthora</taxon>
    </lineage>
</organism>
<dbReference type="Pfam" id="PF12796">
    <property type="entry name" value="Ank_2"/>
    <property type="match status" value="1"/>
</dbReference>
<dbReference type="PANTHER" id="PTHR24198:SF165">
    <property type="entry name" value="ANKYRIN REPEAT-CONTAINING PROTEIN-RELATED"/>
    <property type="match status" value="1"/>
</dbReference>
<keyword evidence="6" id="KW-1185">Reference proteome</keyword>
<dbReference type="InterPro" id="IPR002110">
    <property type="entry name" value="Ankyrin_rpt"/>
</dbReference>
<feature type="region of interest" description="Disordered" evidence="4">
    <location>
        <begin position="241"/>
        <end position="294"/>
    </location>
</feature>
<accession>A0A833T531</accession>
<dbReference type="PANTHER" id="PTHR24198">
    <property type="entry name" value="ANKYRIN REPEAT AND PROTEIN KINASE DOMAIN-CONTAINING PROTEIN"/>
    <property type="match status" value="1"/>
</dbReference>
<comment type="caution">
    <text evidence="5">The sequence shown here is derived from an EMBL/GenBank/DDBJ whole genome shotgun (WGS) entry which is preliminary data.</text>
</comment>
<evidence type="ECO:0000313" key="6">
    <source>
        <dbReference type="Proteomes" id="UP000602510"/>
    </source>
</evidence>
<proteinExistence type="predicted"/>
<dbReference type="Proteomes" id="UP000602510">
    <property type="component" value="Unassembled WGS sequence"/>
</dbReference>
<dbReference type="AlphaFoldDB" id="A0A833T531"/>
<sequence>MGAKVSACIWQYADIQYGFLDQELGFDNLHALAAQGKHKAVRKLLRHGMDPNSRRLEGALGADDDERGDSPMICAARGDMGNKNQKRHLKTLEELLHFGAKINQTNLLNQTPLYIACERNLLRVATWLIQHGADVNINCKTGVSPLMCAYQNQNETLATLLLYKGAVVIRLPATFSHIKFHELSDELDDEDASSNDKTVGKLHATLQQFVDREAARRECLLKEAHEAQRLEEQRIYRAQLSNEGAKRKARRRRKRLEAQQKRNLPPVKALDTVSDTERDEGHLPSGCGDSSANQGEEGLLLWEKKAMNPRAPSRRPQWVARQIHCTQQSQNHRTESEHDFMRQCSKLYKSIQQERSRRISPPSRSVVIVSTKPT</sequence>
<name>A0A833T531_PHYIN</name>
<dbReference type="EMBL" id="WSZM01000399">
    <property type="protein sequence ID" value="KAF4033941.1"/>
    <property type="molecule type" value="Genomic_DNA"/>
</dbReference>
<dbReference type="SUPFAM" id="SSF48403">
    <property type="entry name" value="Ankyrin repeat"/>
    <property type="match status" value="1"/>
</dbReference>
<evidence type="ECO:0000256" key="3">
    <source>
        <dbReference type="PROSITE-ProRule" id="PRU00023"/>
    </source>
</evidence>
<evidence type="ECO:0000256" key="1">
    <source>
        <dbReference type="ARBA" id="ARBA00022737"/>
    </source>
</evidence>
<dbReference type="PROSITE" id="PS50297">
    <property type="entry name" value="ANK_REP_REGION"/>
    <property type="match status" value="1"/>
</dbReference>
<dbReference type="InterPro" id="IPR036770">
    <property type="entry name" value="Ankyrin_rpt-contain_sf"/>
</dbReference>
<dbReference type="GO" id="GO:0005737">
    <property type="term" value="C:cytoplasm"/>
    <property type="evidence" value="ECO:0007669"/>
    <property type="project" value="TreeGrafter"/>
</dbReference>
<feature type="repeat" description="ANK" evidence="3">
    <location>
        <begin position="108"/>
        <end position="140"/>
    </location>
</feature>
<evidence type="ECO:0000313" key="5">
    <source>
        <dbReference type="EMBL" id="KAF4033941.1"/>
    </source>
</evidence>
<protein>
    <submittedName>
        <fullName evidence="5">Ankyrin repeats (3 copies)</fullName>
    </submittedName>
</protein>
<dbReference type="SMART" id="SM00248">
    <property type="entry name" value="ANK"/>
    <property type="match status" value="4"/>
</dbReference>
<evidence type="ECO:0000256" key="2">
    <source>
        <dbReference type="ARBA" id="ARBA00023043"/>
    </source>
</evidence>
<keyword evidence="2 3" id="KW-0040">ANK repeat</keyword>
<feature type="compositionally biased region" description="Low complexity" evidence="4">
    <location>
        <begin position="359"/>
        <end position="374"/>
    </location>
</feature>
<dbReference type="PROSITE" id="PS50088">
    <property type="entry name" value="ANK_REPEAT"/>
    <property type="match status" value="1"/>
</dbReference>
<dbReference type="Gene3D" id="1.25.40.20">
    <property type="entry name" value="Ankyrin repeat-containing domain"/>
    <property type="match status" value="1"/>
</dbReference>
<keyword evidence="1" id="KW-0677">Repeat</keyword>
<reference evidence="5" key="1">
    <citation type="submission" date="2020-04" db="EMBL/GenBank/DDBJ databases">
        <title>Hybrid Assembly of Korean Phytophthora infestans isolates.</title>
        <authorList>
            <person name="Prokchorchik M."/>
            <person name="Lee Y."/>
            <person name="Seo J."/>
            <person name="Cho J.-H."/>
            <person name="Park Y.-E."/>
            <person name="Jang D.-C."/>
            <person name="Im J.-S."/>
            <person name="Choi J.-G."/>
            <person name="Park H.-J."/>
            <person name="Lee G.-B."/>
            <person name="Lee Y.-G."/>
            <person name="Hong S.-Y."/>
            <person name="Cho K."/>
            <person name="Sohn K.H."/>
        </authorList>
    </citation>
    <scope>NUCLEOTIDE SEQUENCE</scope>
    <source>
        <strain evidence="5">KR_1_A1</strain>
    </source>
</reference>
<feature type="region of interest" description="Disordered" evidence="4">
    <location>
        <begin position="352"/>
        <end position="374"/>
    </location>
</feature>